<gene>
    <name evidence="5" type="ORF">GGX14DRAFT_376007</name>
</gene>
<dbReference type="CDD" id="cd04515">
    <property type="entry name" value="Alpha_kinase"/>
    <property type="match status" value="1"/>
</dbReference>
<evidence type="ECO:0000256" key="2">
    <source>
        <dbReference type="ARBA" id="ARBA00022679"/>
    </source>
</evidence>
<dbReference type="Gene3D" id="3.20.200.10">
    <property type="entry name" value="MHCK/EF2 kinase"/>
    <property type="match status" value="1"/>
</dbReference>
<feature type="domain" description="Alpha-type protein kinase" evidence="4">
    <location>
        <begin position="1"/>
        <end position="255"/>
    </location>
</feature>
<evidence type="ECO:0000313" key="5">
    <source>
        <dbReference type="EMBL" id="KAJ7196541.1"/>
    </source>
</evidence>
<dbReference type="AlphaFoldDB" id="A0AAD6Y1D6"/>
<dbReference type="InterPro" id="IPR011009">
    <property type="entry name" value="Kinase-like_dom_sf"/>
</dbReference>
<dbReference type="Proteomes" id="UP001219525">
    <property type="component" value="Unassembled WGS sequence"/>
</dbReference>
<feature type="non-terminal residue" evidence="5">
    <location>
        <position position="1"/>
    </location>
</feature>
<keyword evidence="2" id="KW-0808">Transferase</keyword>
<evidence type="ECO:0000256" key="1">
    <source>
        <dbReference type="ARBA" id="ARBA00022527"/>
    </source>
</evidence>
<dbReference type="EMBL" id="JARJCW010000083">
    <property type="protein sequence ID" value="KAJ7196541.1"/>
    <property type="molecule type" value="Genomic_DNA"/>
</dbReference>
<dbReference type="Pfam" id="PF02816">
    <property type="entry name" value="Alpha_kinase"/>
    <property type="match status" value="1"/>
</dbReference>
<keyword evidence="1" id="KW-0723">Serine/threonine-protein kinase</keyword>
<comment type="caution">
    <text evidence="5">The sequence shown here is derived from an EMBL/GenBank/DDBJ whole genome shotgun (WGS) entry which is preliminary data.</text>
</comment>
<dbReference type="PROSITE" id="PS51158">
    <property type="entry name" value="ALPHA_KINASE"/>
    <property type="match status" value="1"/>
</dbReference>
<evidence type="ECO:0000313" key="6">
    <source>
        <dbReference type="Proteomes" id="UP001219525"/>
    </source>
</evidence>
<keyword evidence="3 5" id="KW-0418">Kinase</keyword>
<evidence type="ECO:0000256" key="3">
    <source>
        <dbReference type="ARBA" id="ARBA00022777"/>
    </source>
</evidence>
<reference evidence="5" key="1">
    <citation type="submission" date="2023-03" db="EMBL/GenBank/DDBJ databases">
        <title>Massive genome expansion in bonnet fungi (Mycena s.s.) driven by repeated elements and novel gene families across ecological guilds.</title>
        <authorList>
            <consortium name="Lawrence Berkeley National Laboratory"/>
            <person name="Harder C.B."/>
            <person name="Miyauchi S."/>
            <person name="Viragh M."/>
            <person name="Kuo A."/>
            <person name="Thoen E."/>
            <person name="Andreopoulos B."/>
            <person name="Lu D."/>
            <person name="Skrede I."/>
            <person name="Drula E."/>
            <person name="Henrissat B."/>
            <person name="Morin E."/>
            <person name="Kohler A."/>
            <person name="Barry K."/>
            <person name="LaButti K."/>
            <person name="Morin E."/>
            <person name="Salamov A."/>
            <person name="Lipzen A."/>
            <person name="Mereny Z."/>
            <person name="Hegedus B."/>
            <person name="Baldrian P."/>
            <person name="Stursova M."/>
            <person name="Weitz H."/>
            <person name="Taylor A."/>
            <person name="Grigoriev I.V."/>
            <person name="Nagy L.G."/>
            <person name="Martin F."/>
            <person name="Kauserud H."/>
        </authorList>
    </citation>
    <scope>NUCLEOTIDE SEQUENCE</scope>
    <source>
        <strain evidence="5">9144</strain>
    </source>
</reference>
<name>A0AAD6Y1D6_9AGAR</name>
<sequence>TTVSLTFAKLTVDEESCDSQLTWPAIDPATTEEALLGDEISYSGKMKHCFKLSIGTEQYVAKHFFEIGAGKGEVTMAENTSDLEFEALRCGMASWFLRKFRAATADMAITKIRLAQEVISQDGAPSPASGVVKEVYEAAPATDRSIVWLLEPVRNSSVTHYSGTMDHPAGNGQLAHTLSAFVHYSFQESEGGLVFADIQGMCTNSMGIIIFDMMTHTHGGDSGVGDHGPKGIEKWRDQHDCKCSARHLILQWERMMNQSNYEL</sequence>
<keyword evidence="6" id="KW-1185">Reference proteome</keyword>
<accession>A0AAD6Y1D6</accession>
<evidence type="ECO:0000259" key="4">
    <source>
        <dbReference type="PROSITE" id="PS51158"/>
    </source>
</evidence>
<protein>
    <submittedName>
        <fullName evidence="5">Kinase-like domain-containing protein</fullName>
    </submittedName>
</protein>
<dbReference type="SUPFAM" id="SSF56112">
    <property type="entry name" value="Protein kinase-like (PK-like)"/>
    <property type="match status" value="1"/>
</dbReference>
<organism evidence="5 6">
    <name type="scientific">Mycena pura</name>
    <dbReference type="NCBI Taxonomy" id="153505"/>
    <lineage>
        <taxon>Eukaryota</taxon>
        <taxon>Fungi</taxon>
        <taxon>Dikarya</taxon>
        <taxon>Basidiomycota</taxon>
        <taxon>Agaricomycotina</taxon>
        <taxon>Agaricomycetes</taxon>
        <taxon>Agaricomycetidae</taxon>
        <taxon>Agaricales</taxon>
        <taxon>Marasmiineae</taxon>
        <taxon>Mycenaceae</taxon>
        <taxon>Mycena</taxon>
    </lineage>
</organism>
<proteinExistence type="predicted"/>
<dbReference type="GO" id="GO:0004674">
    <property type="term" value="F:protein serine/threonine kinase activity"/>
    <property type="evidence" value="ECO:0007669"/>
    <property type="project" value="UniProtKB-KW"/>
</dbReference>
<dbReference type="InterPro" id="IPR004166">
    <property type="entry name" value="a-kinase_dom"/>
</dbReference>
<dbReference type="GO" id="GO:0005524">
    <property type="term" value="F:ATP binding"/>
    <property type="evidence" value="ECO:0007669"/>
    <property type="project" value="InterPro"/>
</dbReference>